<reference evidence="3 5" key="2">
    <citation type="journal article" date="2013" name="Nature">
        <title>Insights into bilaterian evolution from three spiralian genomes.</title>
        <authorList>
            <person name="Simakov O."/>
            <person name="Marletaz F."/>
            <person name="Cho S.J."/>
            <person name="Edsinger-Gonzales E."/>
            <person name="Havlak P."/>
            <person name="Hellsten U."/>
            <person name="Kuo D.H."/>
            <person name="Larsson T."/>
            <person name="Lv J."/>
            <person name="Arendt D."/>
            <person name="Savage R."/>
            <person name="Osoegawa K."/>
            <person name="de Jong P."/>
            <person name="Grimwood J."/>
            <person name="Chapman J.A."/>
            <person name="Shapiro H."/>
            <person name="Aerts A."/>
            <person name="Otillar R.P."/>
            <person name="Terry A.Y."/>
            <person name="Boore J.L."/>
            <person name="Grigoriev I.V."/>
            <person name="Lindberg D.R."/>
            <person name="Seaver E.C."/>
            <person name="Weisblat D.A."/>
            <person name="Putnam N.H."/>
            <person name="Rokhsar D.S."/>
        </authorList>
    </citation>
    <scope>NUCLEOTIDE SEQUENCE</scope>
    <source>
        <strain evidence="3 5">I ESC-2004</strain>
    </source>
</reference>
<organism evidence="3">
    <name type="scientific">Capitella teleta</name>
    <name type="common">Polychaete worm</name>
    <dbReference type="NCBI Taxonomy" id="283909"/>
    <lineage>
        <taxon>Eukaryota</taxon>
        <taxon>Metazoa</taxon>
        <taxon>Spiralia</taxon>
        <taxon>Lophotrochozoa</taxon>
        <taxon>Annelida</taxon>
        <taxon>Polychaeta</taxon>
        <taxon>Sedentaria</taxon>
        <taxon>Scolecida</taxon>
        <taxon>Capitellidae</taxon>
        <taxon>Capitella</taxon>
    </lineage>
</organism>
<evidence type="ECO:0000313" key="5">
    <source>
        <dbReference type="Proteomes" id="UP000014760"/>
    </source>
</evidence>
<dbReference type="SUPFAM" id="SSF111347">
    <property type="entry name" value="Rap/Ran-GAP"/>
    <property type="match status" value="1"/>
</dbReference>
<accession>R7TXM8</accession>
<dbReference type="Proteomes" id="UP000014760">
    <property type="component" value="Unassembled WGS sequence"/>
</dbReference>
<name>R7TXM8_CAPTE</name>
<feature type="domain" description="Rap-GAP" evidence="2">
    <location>
        <begin position="122"/>
        <end position="336"/>
    </location>
</feature>
<reference evidence="5" key="1">
    <citation type="submission" date="2012-12" db="EMBL/GenBank/DDBJ databases">
        <authorList>
            <person name="Hellsten U."/>
            <person name="Grimwood J."/>
            <person name="Chapman J.A."/>
            <person name="Shapiro H."/>
            <person name="Aerts A."/>
            <person name="Otillar R.P."/>
            <person name="Terry A.Y."/>
            <person name="Boore J.L."/>
            <person name="Simakov O."/>
            <person name="Marletaz F."/>
            <person name="Cho S.-J."/>
            <person name="Edsinger-Gonzales E."/>
            <person name="Havlak P."/>
            <person name="Kuo D.-H."/>
            <person name="Larsson T."/>
            <person name="Lv J."/>
            <person name="Arendt D."/>
            <person name="Savage R."/>
            <person name="Osoegawa K."/>
            <person name="de Jong P."/>
            <person name="Lindberg D.R."/>
            <person name="Seaver E.C."/>
            <person name="Weisblat D.A."/>
            <person name="Putnam N.H."/>
            <person name="Grigoriev I.V."/>
            <person name="Rokhsar D.S."/>
        </authorList>
    </citation>
    <scope>NUCLEOTIDE SEQUENCE</scope>
    <source>
        <strain evidence="5">I ESC-2004</strain>
    </source>
</reference>
<dbReference type="InterPro" id="IPR050989">
    <property type="entry name" value="Rap1_Ran_GAP"/>
</dbReference>
<keyword evidence="5" id="KW-1185">Reference proteome</keyword>
<dbReference type="InterPro" id="IPR000331">
    <property type="entry name" value="Rap/Ran_GAP_dom"/>
</dbReference>
<evidence type="ECO:0000259" key="2">
    <source>
        <dbReference type="PROSITE" id="PS50085"/>
    </source>
</evidence>
<dbReference type="PANTHER" id="PTHR15711:SF32">
    <property type="entry name" value="RAP GTPASE ACTIVATING PROTEIN 1, ISOFORM H"/>
    <property type="match status" value="1"/>
</dbReference>
<dbReference type="AlphaFoldDB" id="R7TXM8"/>
<evidence type="ECO:0000313" key="4">
    <source>
        <dbReference type="EnsemblMetazoa" id="CapteP177664"/>
    </source>
</evidence>
<dbReference type="FunFam" id="3.40.50.11210:FF:000001">
    <property type="entry name" value="Ral GTPase-activating protein subunit alpha-1 isoform 1"/>
    <property type="match status" value="1"/>
</dbReference>
<reference evidence="4" key="3">
    <citation type="submission" date="2015-06" db="UniProtKB">
        <authorList>
            <consortium name="EnsemblMetazoa"/>
        </authorList>
    </citation>
    <scope>IDENTIFICATION</scope>
</reference>
<dbReference type="Pfam" id="PF21022">
    <property type="entry name" value="Rap-GAP_dimer"/>
    <property type="match status" value="1"/>
</dbReference>
<keyword evidence="1" id="KW-0343">GTPase activation</keyword>
<dbReference type="Gene3D" id="3.40.50.11210">
    <property type="entry name" value="Rap/Ran-GAP"/>
    <property type="match status" value="1"/>
</dbReference>
<dbReference type="OMA" id="NNNEVMY"/>
<dbReference type="PANTHER" id="PTHR15711">
    <property type="entry name" value="RAP GTPASE-ACTIVATING PROTEIN"/>
    <property type="match status" value="1"/>
</dbReference>
<evidence type="ECO:0000313" key="3">
    <source>
        <dbReference type="EMBL" id="ELT98489.1"/>
    </source>
</evidence>
<dbReference type="GO" id="GO:0005737">
    <property type="term" value="C:cytoplasm"/>
    <property type="evidence" value="ECO:0007669"/>
    <property type="project" value="TreeGrafter"/>
</dbReference>
<sequence length="430" mass="48414">MECSSSNHSSDFSSQSAEYKLEMDETAKSYRRHFITREHFNYYGMDEALGHVIMSIKNEVISSQPHYRVIVRKRNGTTHDILPAHSFHGDPPHPGKIAKVLCEDLSTEKFHPVLFPHGSEMIVNFDEHVLSNSFKFGIICQKRGQSKEEELFCNRGHCTAMDAFLNLLGQRVQLKDFKGFRGGLDTQHGQTGAESVYTTFKEREIMFHVSTLLPHTDGDPQQLQRKRHIGNDIVAIIFQEANTPFAPDMIASHFLHAFVVVQPVDPDSPDTAYRVAVTARDDVPFFGPSLPSFCLKGSELREFILTKLINAEHACYKAKRFAKLEERTRAALLESLYQELHAQNTKLFSHVPICIDVSKASEPNRIFDTFRRAIGGKVRSQSMDSQLAGNAVAPSGVGKRNNGFSVLPSVGETQSPSPKWVTIYMYIILV</sequence>
<protein>
    <recommendedName>
        <fullName evidence="2">Rap-GAP domain-containing protein</fullName>
    </recommendedName>
</protein>
<gene>
    <name evidence="3" type="ORF">CAPTEDRAFT_177664</name>
</gene>
<dbReference type="GO" id="GO:0051056">
    <property type="term" value="P:regulation of small GTPase mediated signal transduction"/>
    <property type="evidence" value="ECO:0007669"/>
    <property type="project" value="InterPro"/>
</dbReference>
<dbReference type="EMBL" id="AMQN01002065">
    <property type="status" value="NOT_ANNOTATED_CDS"/>
    <property type="molecule type" value="Genomic_DNA"/>
</dbReference>
<dbReference type="EMBL" id="KB307920">
    <property type="protein sequence ID" value="ELT98489.1"/>
    <property type="molecule type" value="Genomic_DNA"/>
</dbReference>
<dbReference type="STRING" id="283909.R7TXM8"/>
<dbReference type="HOGENOM" id="CLU_010739_3_0_1"/>
<dbReference type="EnsemblMetazoa" id="CapteT177664">
    <property type="protein sequence ID" value="CapteP177664"/>
    <property type="gene ID" value="CapteG177664"/>
</dbReference>
<dbReference type="GO" id="GO:0005096">
    <property type="term" value="F:GTPase activator activity"/>
    <property type="evidence" value="ECO:0007669"/>
    <property type="project" value="UniProtKB-KW"/>
</dbReference>
<dbReference type="InterPro" id="IPR035974">
    <property type="entry name" value="Rap/Ran-GAP_sf"/>
</dbReference>
<evidence type="ECO:0000256" key="1">
    <source>
        <dbReference type="ARBA" id="ARBA00022468"/>
    </source>
</evidence>
<dbReference type="PROSITE" id="PS50085">
    <property type="entry name" value="RAPGAP"/>
    <property type="match status" value="1"/>
</dbReference>
<dbReference type="Pfam" id="PF02145">
    <property type="entry name" value="Rap_GAP"/>
    <property type="match status" value="1"/>
</dbReference>
<dbReference type="OrthoDB" id="2499658at2759"/>
<proteinExistence type="predicted"/>
<dbReference type="Gene3D" id="6.10.140.210">
    <property type="match status" value="1"/>
</dbReference>